<dbReference type="EMBL" id="KL198131">
    <property type="protein sequence ID" value="KDQ06545.1"/>
    <property type="molecule type" value="Genomic_DNA"/>
</dbReference>
<name>A0A067LW77_BOTB1</name>
<gene>
    <name evidence="1" type="ORF">BOTBODRAFT_39516</name>
</gene>
<dbReference type="InParanoid" id="A0A067LW77"/>
<evidence type="ECO:0000313" key="2">
    <source>
        <dbReference type="Proteomes" id="UP000027195"/>
    </source>
</evidence>
<dbReference type="Proteomes" id="UP000027195">
    <property type="component" value="Unassembled WGS sequence"/>
</dbReference>
<dbReference type="AlphaFoldDB" id="A0A067LW77"/>
<keyword evidence="2" id="KW-1185">Reference proteome</keyword>
<accession>A0A067LW77</accession>
<reference evidence="2" key="1">
    <citation type="journal article" date="2014" name="Proc. Natl. Acad. Sci. U.S.A.">
        <title>Extensive sampling of basidiomycete genomes demonstrates inadequacy of the white-rot/brown-rot paradigm for wood decay fungi.</title>
        <authorList>
            <person name="Riley R."/>
            <person name="Salamov A.A."/>
            <person name="Brown D.W."/>
            <person name="Nagy L.G."/>
            <person name="Floudas D."/>
            <person name="Held B.W."/>
            <person name="Levasseur A."/>
            <person name="Lombard V."/>
            <person name="Morin E."/>
            <person name="Otillar R."/>
            <person name="Lindquist E.A."/>
            <person name="Sun H."/>
            <person name="LaButti K.M."/>
            <person name="Schmutz J."/>
            <person name="Jabbour D."/>
            <person name="Luo H."/>
            <person name="Baker S.E."/>
            <person name="Pisabarro A.G."/>
            <person name="Walton J.D."/>
            <person name="Blanchette R.A."/>
            <person name="Henrissat B."/>
            <person name="Martin F."/>
            <person name="Cullen D."/>
            <person name="Hibbett D.S."/>
            <person name="Grigoriev I.V."/>
        </authorList>
    </citation>
    <scope>NUCLEOTIDE SEQUENCE [LARGE SCALE GENOMIC DNA]</scope>
    <source>
        <strain evidence="2">FD-172 SS1</strain>
    </source>
</reference>
<dbReference type="HOGENOM" id="CLU_2849374_0_0_1"/>
<protein>
    <submittedName>
        <fullName evidence="1">Uncharacterized protein</fullName>
    </submittedName>
</protein>
<organism evidence="1 2">
    <name type="scientific">Botryobasidium botryosum (strain FD-172 SS1)</name>
    <dbReference type="NCBI Taxonomy" id="930990"/>
    <lineage>
        <taxon>Eukaryota</taxon>
        <taxon>Fungi</taxon>
        <taxon>Dikarya</taxon>
        <taxon>Basidiomycota</taxon>
        <taxon>Agaricomycotina</taxon>
        <taxon>Agaricomycetes</taxon>
        <taxon>Cantharellales</taxon>
        <taxon>Botryobasidiaceae</taxon>
        <taxon>Botryobasidium</taxon>
    </lineage>
</organism>
<evidence type="ECO:0000313" key="1">
    <source>
        <dbReference type="EMBL" id="KDQ06545.1"/>
    </source>
</evidence>
<sequence length="65" mass="6740">MCLLVSAHVSIWNLSSVASALVLILGISIPRANDRKTNVRRAGDAPSLSIHTMLADSAGLLISAA</sequence>
<proteinExistence type="predicted"/>